<dbReference type="SMART" id="SM00709">
    <property type="entry name" value="Zpr1"/>
    <property type="match status" value="1"/>
</dbReference>
<dbReference type="NCBIfam" id="TIGR00310">
    <property type="entry name" value="ZPR1_znf"/>
    <property type="match status" value="1"/>
</dbReference>
<gene>
    <name evidence="6" type="ORF">D1868_07960</name>
</gene>
<name>A0A650CQ01_9CREN</name>
<dbReference type="GeneID" id="42798997"/>
<protein>
    <submittedName>
        <fullName evidence="6">ZPR1 zinc finger domain-containing protein</fullName>
    </submittedName>
</protein>
<evidence type="ECO:0000259" key="5">
    <source>
        <dbReference type="SMART" id="SM00709"/>
    </source>
</evidence>
<dbReference type="Gene3D" id="2.60.120.1040">
    <property type="entry name" value="ZPR1, A/B domain"/>
    <property type="match status" value="1"/>
</dbReference>
<dbReference type="RefSeq" id="WP_156007198.1">
    <property type="nucleotide sequence ID" value="NZ_CP045483.1"/>
</dbReference>
<feature type="domain" description="Zinc finger ZPR1-type" evidence="5">
    <location>
        <begin position="11"/>
        <end position="156"/>
    </location>
</feature>
<dbReference type="PANTHER" id="PTHR10876">
    <property type="entry name" value="ZINC FINGER PROTEIN ZPR1"/>
    <property type="match status" value="1"/>
</dbReference>
<evidence type="ECO:0000256" key="1">
    <source>
        <dbReference type="ARBA" id="ARBA00008354"/>
    </source>
</evidence>
<dbReference type="KEGG" id="sazo:D1868_07960"/>
<dbReference type="GO" id="GO:0008270">
    <property type="term" value="F:zinc ion binding"/>
    <property type="evidence" value="ECO:0007669"/>
    <property type="project" value="UniProtKB-KW"/>
</dbReference>
<dbReference type="InterPro" id="IPR042451">
    <property type="entry name" value="ZPR1_A/B_dom"/>
</dbReference>
<dbReference type="AlphaFoldDB" id="A0A650CQ01"/>
<comment type="similarity">
    <text evidence="1">Belongs to the ZPR1 family.</text>
</comment>
<evidence type="ECO:0000256" key="3">
    <source>
        <dbReference type="ARBA" id="ARBA00022771"/>
    </source>
</evidence>
<keyword evidence="3" id="KW-0863">Zinc-finger</keyword>
<keyword evidence="2" id="KW-0479">Metal-binding</keyword>
<organism evidence="6 7">
    <name type="scientific">Stygiolobus azoricus</name>
    <dbReference type="NCBI Taxonomy" id="41675"/>
    <lineage>
        <taxon>Archaea</taxon>
        <taxon>Thermoproteota</taxon>
        <taxon>Thermoprotei</taxon>
        <taxon>Sulfolobales</taxon>
        <taxon>Sulfolobaceae</taxon>
        <taxon>Stygiolobus</taxon>
    </lineage>
</organism>
<dbReference type="InterPro" id="IPR004457">
    <property type="entry name" value="Znf_ZPR1"/>
</dbReference>
<evidence type="ECO:0000256" key="4">
    <source>
        <dbReference type="ARBA" id="ARBA00022833"/>
    </source>
</evidence>
<evidence type="ECO:0000313" key="6">
    <source>
        <dbReference type="EMBL" id="QGR19921.1"/>
    </source>
</evidence>
<dbReference type="NCBIfam" id="TIGR00340">
    <property type="entry name" value="zpr1_rel"/>
    <property type="match status" value="1"/>
</dbReference>
<dbReference type="PANTHER" id="PTHR10876:SF0">
    <property type="entry name" value="ZINC FINGER PROTEIN ZPR1"/>
    <property type="match status" value="1"/>
</dbReference>
<dbReference type="InterPro" id="IPR004470">
    <property type="entry name" value="ZPR1-like_arc"/>
</dbReference>
<reference evidence="6 7" key="1">
    <citation type="submission" date="2019-10" db="EMBL/GenBank/DDBJ databases">
        <title>Genome Sequences from Six Type Strain Members of the Archaeal Family Sulfolobaceae: Acidianus ambivalens, Acidianus infernus, Metallosphaera prunae, Stygiolobus azoricus, Sulfolobus metallicus, and Sulfurisphaera ohwakuensis.</title>
        <authorList>
            <person name="Counts J.A."/>
            <person name="Kelly R.M."/>
        </authorList>
    </citation>
    <scope>NUCLEOTIDE SEQUENCE [LARGE SCALE GENOMIC DNA]</scope>
    <source>
        <strain evidence="6 7">FC6</strain>
    </source>
</reference>
<evidence type="ECO:0000313" key="7">
    <source>
        <dbReference type="Proteomes" id="UP000423396"/>
    </source>
</evidence>
<dbReference type="OrthoDB" id="14924at2157"/>
<dbReference type="EMBL" id="CP045483">
    <property type="protein sequence ID" value="QGR19921.1"/>
    <property type="molecule type" value="Genomic_DNA"/>
</dbReference>
<dbReference type="InterPro" id="IPR056180">
    <property type="entry name" value="ZPR1_jr_dom"/>
</dbReference>
<sequence length="164" mass="18676">MEPQLLYEGKHKCPICHADQMIVREYLYEAPNVGRLELSVWECQSCGYRLRDVKPLEFLTPIKLELKVEKEEDLGTIVYRSAFADIIIPELEIEVTAGEAYQGVLTTIEGILEIILDQLGDNCEEEKCKKLEDAKNGKIPFTLIINDESGLSFIQSEKVKITQL</sequence>
<accession>A0A650CQ01</accession>
<proteinExistence type="inferred from homology"/>
<evidence type="ECO:0000256" key="2">
    <source>
        <dbReference type="ARBA" id="ARBA00022723"/>
    </source>
</evidence>
<dbReference type="Proteomes" id="UP000423396">
    <property type="component" value="Chromosome"/>
</dbReference>
<dbReference type="Pfam" id="PF22794">
    <property type="entry name" value="jr-ZPR1"/>
    <property type="match status" value="1"/>
</dbReference>
<keyword evidence="4" id="KW-0862">Zinc</keyword>
<keyword evidence="7" id="KW-1185">Reference proteome</keyword>
<dbReference type="InterPro" id="IPR040141">
    <property type="entry name" value="ZPR1"/>
</dbReference>